<dbReference type="GO" id="GO:0005737">
    <property type="term" value="C:cytoplasm"/>
    <property type="evidence" value="ECO:0007669"/>
    <property type="project" value="TreeGrafter"/>
</dbReference>
<reference evidence="3" key="1">
    <citation type="submission" date="2013-10" db="EMBL/GenBank/DDBJ databases">
        <title>Genome sequencing of Onchocerca volvulus.</title>
        <authorList>
            <person name="Cotton J."/>
            <person name="Tsai J."/>
            <person name="Stanley E."/>
            <person name="Tracey A."/>
            <person name="Holroyd N."/>
            <person name="Lustigman S."/>
            <person name="Berriman M."/>
        </authorList>
    </citation>
    <scope>NUCLEOTIDE SEQUENCE</scope>
</reference>
<dbReference type="InterPro" id="IPR052637">
    <property type="entry name" value="KLHDC3-like"/>
</dbReference>
<organism evidence="2 3">
    <name type="scientific">Onchocerca volvulus</name>
    <dbReference type="NCBI Taxonomy" id="6282"/>
    <lineage>
        <taxon>Eukaryota</taxon>
        <taxon>Metazoa</taxon>
        <taxon>Ecdysozoa</taxon>
        <taxon>Nematoda</taxon>
        <taxon>Chromadorea</taxon>
        <taxon>Rhabditida</taxon>
        <taxon>Spirurina</taxon>
        <taxon>Spiruromorpha</taxon>
        <taxon>Filarioidea</taxon>
        <taxon>Onchocercidae</taxon>
        <taxon>Onchocerca</taxon>
    </lineage>
</organism>
<dbReference type="EnsemblMetazoa" id="OVOC10370.1">
    <property type="protein sequence ID" value="OVOC10370.1"/>
    <property type="gene ID" value="WBGene00247179"/>
</dbReference>
<name>A0A8R1XKB8_ONCVO</name>
<dbReference type="OMA" id="IYAFGSC"/>
<dbReference type="SUPFAM" id="SSF117281">
    <property type="entry name" value="Kelch motif"/>
    <property type="match status" value="1"/>
</dbReference>
<dbReference type="InterPro" id="IPR015915">
    <property type="entry name" value="Kelch-typ_b-propeller"/>
</dbReference>
<reference evidence="2" key="2">
    <citation type="submission" date="2022-06" db="UniProtKB">
        <authorList>
            <consortium name="EnsemblMetazoa"/>
        </authorList>
    </citation>
    <scope>IDENTIFICATION</scope>
</reference>
<dbReference type="Pfam" id="PF24681">
    <property type="entry name" value="Kelch_KLHDC2_KLHL20_DRC7"/>
    <property type="match status" value="1"/>
</dbReference>
<dbReference type="AlphaFoldDB" id="A0A8R1XKB8"/>
<protein>
    <recommendedName>
        <fullName evidence="4">Kelch repeat protein</fullName>
    </recommendedName>
</protein>
<dbReference type="PANTHER" id="PTHR46461">
    <property type="entry name" value="KELCH DOMAIN-CONTAINING PROTEIN 3"/>
    <property type="match status" value="1"/>
</dbReference>
<dbReference type="EMBL" id="CMVM020000336">
    <property type="status" value="NOT_ANNOTATED_CDS"/>
    <property type="molecule type" value="Genomic_DNA"/>
</dbReference>
<evidence type="ECO:0008006" key="4">
    <source>
        <dbReference type="Google" id="ProtNLM"/>
    </source>
</evidence>
<keyword evidence="1" id="KW-0880">Kelch repeat</keyword>
<dbReference type="InterPro" id="IPR006652">
    <property type="entry name" value="Kelch_1"/>
</dbReference>
<accession>A0A8R1XKB8</accession>
<dbReference type="Gene3D" id="2.120.10.80">
    <property type="entry name" value="Kelch-type beta propeller"/>
    <property type="match status" value="2"/>
</dbReference>
<dbReference type="SMART" id="SM00612">
    <property type="entry name" value="Kelch"/>
    <property type="match status" value="3"/>
</dbReference>
<proteinExistence type="predicted"/>
<evidence type="ECO:0000256" key="1">
    <source>
        <dbReference type="ARBA" id="ARBA00022441"/>
    </source>
</evidence>
<keyword evidence="3" id="KW-1185">Reference proteome</keyword>
<evidence type="ECO:0000313" key="2">
    <source>
        <dbReference type="EnsemblMetazoa" id="OVOC10370.1"/>
    </source>
</evidence>
<dbReference type="PANTHER" id="PTHR46461:SF1">
    <property type="entry name" value="KELCH DOMAIN-CONTAINING PROTEIN 3"/>
    <property type="match status" value="1"/>
</dbReference>
<sequence>MACWIVALEGGPEGANHASVAIGHCIYAFGSCVCSDDSSTGESDESDESDEYNESFGVHVLNTTDYRWSRVITRIFESQESVDESERSFQPYGEIPTFREGHTVVAYDGMVYMWGGYCVETRTLCSKMYCFDPENKTWSVIPSRSETPPGRVRHTAVVYKNMMLIHGGQNDIQTTISDDVWAYNFDTRKWCEVIINGESPPGREHHTACIIKEKMYIFGGTNGTDGEIGMDILNLETGSWETPEITGEIPYTVREPCSWVHHDKMYVFGGWRQRDSRHTSDLYRFDPERSIWHRMHPFGLRGPIGRQRHCGVIVEDRVFVFSGIISLIPYELNTDIGYILELCDLYVLNFNWTLKDLASLVVLHEVSETDFGIIPFDLDFHLRMMVTSNDTL</sequence>
<evidence type="ECO:0000313" key="3">
    <source>
        <dbReference type="Proteomes" id="UP000024404"/>
    </source>
</evidence>
<dbReference type="GO" id="GO:0003682">
    <property type="term" value="F:chromatin binding"/>
    <property type="evidence" value="ECO:0007669"/>
    <property type="project" value="InterPro"/>
</dbReference>
<dbReference type="Proteomes" id="UP000024404">
    <property type="component" value="Unassembled WGS sequence"/>
</dbReference>